<feature type="chain" id="PRO_5002744971" evidence="1">
    <location>
        <begin position="32"/>
        <end position="352"/>
    </location>
</feature>
<dbReference type="KEGG" id="mbr:MONBRDRAFT_12882"/>
<name>A9VDM1_MONBE</name>
<sequence length="352" mass="39388">MVPCLGTVGWSAPAVALQLVLLLASAVHVETTVTQLPDAPVWYTACPTSSYQIRYSPPTAELLPQLELVFNNAVAKGFDEVPADPTFFALMITGKDEAHEYFARKSMESFVHQAATRKVLVIINDSPKYTLTGPVSEWLADMQTSVMASPPPCVVEIRVEPKRYVLGDLRNIGINAVPLGGVWVQWDDDDWHDRQYMTLNGKEMVTSNTHALTIKSQYRYFFTKNSSYIHQPAIAFGIEGTVMVFKTPTVAPIQYRAKGRAEDTIYLRMLRQAEVPAAAWDNPTWLYFRFYHGINTWDANHYRINKLPDENAWCCHLPTHACGCADEMANELHAFVIEVYQDVAAALAAAPS</sequence>
<dbReference type="Proteomes" id="UP000001357">
    <property type="component" value="Unassembled WGS sequence"/>
</dbReference>
<keyword evidence="3" id="KW-1185">Reference proteome</keyword>
<protein>
    <submittedName>
        <fullName evidence="2">Uncharacterized protein</fullName>
    </submittedName>
</protein>
<evidence type="ECO:0000313" key="2">
    <source>
        <dbReference type="EMBL" id="EDQ84387.1"/>
    </source>
</evidence>
<dbReference type="RefSeq" id="XP_001750788.1">
    <property type="nucleotide sequence ID" value="XM_001750736.1"/>
</dbReference>
<evidence type="ECO:0000313" key="3">
    <source>
        <dbReference type="Proteomes" id="UP000001357"/>
    </source>
</evidence>
<dbReference type="EMBL" id="CH991588">
    <property type="protein sequence ID" value="EDQ84387.1"/>
    <property type="molecule type" value="Genomic_DNA"/>
</dbReference>
<proteinExistence type="predicted"/>
<feature type="signal peptide" evidence="1">
    <location>
        <begin position="1"/>
        <end position="31"/>
    </location>
</feature>
<evidence type="ECO:0000256" key="1">
    <source>
        <dbReference type="SAM" id="SignalP"/>
    </source>
</evidence>
<reference evidence="2 3" key="1">
    <citation type="journal article" date="2008" name="Nature">
        <title>The genome of the choanoflagellate Monosiga brevicollis and the origin of metazoans.</title>
        <authorList>
            <consortium name="JGI Sequencing"/>
            <person name="King N."/>
            <person name="Westbrook M.J."/>
            <person name="Young S.L."/>
            <person name="Kuo A."/>
            <person name="Abedin M."/>
            <person name="Chapman J."/>
            <person name="Fairclough S."/>
            <person name="Hellsten U."/>
            <person name="Isogai Y."/>
            <person name="Letunic I."/>
            <person name="Marr M."/>
            <person name="Pincus D."/>
            <person name="Putnam N."/>
            <person name="Rokas A."/>
            <person name="Wright K.J."/>
            <person name="Zuzow R."/>
            <person name="Dirks W."/>
            <person name="Good M."/>
            <person name="Goodstein D."/>
            <person name="Lemons D."/>
            <person name="Li W."/>
            <person name="Lyons J.B."/>
            <person name="Morris A."/>
            <person name="Nichols S."/>
            <person name="Richter D.J."/>
            <person name="Salamov A."/>
            <person name="Bork P."/>
            <person name="Lim W.A."/>
            <person name="Manning G."/>
            <person name="Miller W.T."/>
            <person name="McGinnis W."/>
            <person name="Shapiro H."/>
            <person name="Tjian R."/>
            <person name="Grigoriev I.V."/>
            <person name="Rokhsar D."/>
        </authorList>
    </citation>
    <scope>NUCLEOTIDE SEQUENCE [LARGE SCALE GENOMIC DNA]</scope>
    <source>
        <strain evidence="3">MX1 / ATCC 50154</strain>
    </source>
</reference>
<dbReference type="GeneID" id="5896063"/>
<accession>A9VDM1</accession>
<keyword evidence="1" id="KW-0732">Signal</keyword>
<organism evidence="2 3">
    <name type="scientific">Monosiga brevicollis</name>
    <name type="common">Choanoflagellate</name>
    <dbReference type="NCBI Taxonomy" id="81824"/>
    <lineage>
        <taxon>Eukaryota</taxon>
        <taxon>Choanoflagellata</taxon>
        <taxon>Craspedida</taxon>
        <taxon>Salpingoecidae</taxon>
        <taxon>Monosiga</taxon>
    </lineage>
</organism>
<dbReference type="InParanoid" id="A9VDM1"/>
<dbReference type="AlphaFoldDB" id="A9VDM1"/>
<gene>
    <name evidence="2" type="ORF">MONBRDRAFT_12882</name>
</gene>